<dbReference type="GO" id="GO:0005886">
    <property type="term" value="C:plasma membrane"/>
    <property type="evidence" value="ECO:0007669"/>
    <property type="project" value="UniProtKB-SubCell"/>
</dbReference>
<evidence type="ECO:0000313" key="10">
    <source>
        <dbReference type="Proteomes" id="UP000676917"/>
    </source>
</evidence>
<evidence type="ECO:0000256" key="6">
    <source>
        <dbReference type="ARBA" id="ARBA00023136"/>
    </source>
</evidence>
<feature type="transmembrane region" description="Helical" evidence="7">
    <location>
        <begin position="39"/>
        <end position="66"/>
    </location>
</feature>
<evidence type="ECO:0000313" key="9">
    <source>
        <dbReference type="EMBL" id="GIO25853.1"/>
    </source>
</evidence>
<name>A0A919X6N5_9BACI</name>
<evidence type="ECO:0000256" key="5">
    <source>
        <dbReference type="ARBA" id="ARBA00022989"/>
    </source>
</evidence>
<sequence>MTIYILCGFIPTFILSPFAGVWADRYDRKKLIIISDGSIAFVTLILAIVFMLGYNSLWLMFLVAAIRAVGTGVQTPSVGAILPQFVPEDKLTKVNGFNGSIQALVMLLAPMASGALLGLATIEIIFFIDVVTAAIAIFIFIVFLKIPAHKKAKEKEPISYFDDLKKGFTYISQHAFLKKFFLFFALFFILASVPSFLTPLQVARSFGDDVWRLTAIEVAFSIGMMIGGVSIATWGGFKNKIHTMTLASLMFGVLTVGLGVIPNFVIYLVVMGITGITMPIFSTPSTTLLQEKIEPDYLGRVFGVVAMISTSMMPLGMLIFGPIADVIAIEWLLIGTGIFMFIAGFFLIGSKTLVEAGQPKPIAVTDGNA</sequence>
<organism evidence="9 10">
    <name type="scientific">Ornithinibacillus bavariensis</name>
    <dbReference type="NCBI Taxonomy" id="545502"/>
    <lineage>
        <taxon>Bacteria</taxon>
        <taxon>Bacillati</taxon>
        <taxon>Bacillota</taxon>
        <taxon>Bacilli</taxon>
        <taxon>Bacillales</taxon>
        <taxon>Bacillaceae</taxon>
        <taxon>Ornithinibacillus</taxon>
    </lineage>
</organism>
<feature type="domain" description="Major facilitator superfamily (MFS) profile" evidence="8">
    <location>
        <begin position="171"/>
        <end position="369"/>
    </location>
</feature>
<evidence type="ECO:0000256" key="4">
    <source>
        <dbReference type="ARBA" id="ARBA00022692"/>
    </source>
</evidence>
<feature type="transmembrane region" description="Helical" evidence="7">
    <location>
        <begin position="327"/>
        <end position="348"/>
    </location>
</feature>
<proteinExistence type="predicted"/>
<comment type="subcellular location">
    <subcellularLocation>
        <location evidence="1">Cell membrane</location>
        <topology evidence="1">Multi-pass membrane protein</topology>
    </subcellularLocation>
</comment>
<dbReference type="InterPro" id="IPR020846">
    <property type="entry name" value="MFS_dom"/>
</dbReference>
<keyword evidence="3" id="KW-1003">Cell membrane</keyword>
<evidence type="ECO:0000256" key="2">
    <source>
        <dbReference type="ARBA" id="ARBA00022448"/>
    </source>
</evidence>
<evidence type="ECO:0000256" key="1">
    <source>
        <dbReference type="ARBA" id="ARBA00004651"/>
    </source>
</evidence>
<feature type="transmembrane region" description="Helical" evidence="7">
    <location>
        <begin position="180"/>
        <end position="198"/>
    </location>
</feature>
<evidence type="ECO:0000259" key="8">
    <source>
        <dbReference type="PROSITE" id="PS50850"/>
    </source>
</evidence>
<feature type="transmembrane region" description="Helical" evidence="7">
    <location>
        <begin position="100"/>
        <end position="118"/>
    </location>
</feature>
<dbReference type="EMBL" id="BORP01000001">
    <property type="protein sequence ID" value="GIO25853.1"/>
    <property type="molecule type" value="Genomic_DNA"/>
</dbReference>
<dbReference type="Proteomes" id="UP000676917">
    <property type="component" value="Unassembled WGS sequence"/>
</dbReference>
<dbReference type="InterPro" id="IPR036259">
    <property type="entry name" value="MFS_trans_sf"/>
</dbReference>
<dbReference type="PROSITE" id="PS50850">
    <property type="entry name" value="MFS"/>
    <property type="match status" value="2"/>
</dbReference>
<keyword evidence="6 7" id="KW-0472">Membrane</keyword>
<feature type="transmembrane region" description="Helical" evidence="7">
    <location>
        <begin position="218"/>
        <end position="237"/>
    </location>
</feature>
<dbReference type="GO" id="GO:0022857">
    <property type="term" value="F:transmembrane transporter activity"/>
    <property type="evidence" value="ECO:0007669"/>
    <property type="project" value="InterPro"/>
</dbReference>
<evidence type="ECO:0000256" key="3">
    <source>
        <dbReference type="ARBA" id="ARBA00022475"/>
    </source>
</evidence>
<evidence type="ECO:0000256" key="7">
    <source>
        <dbReference type="SAM" id="Phobius"/>
    </source>
</evidence>
<accession>A0A919X6N5</accession>
<dbReference type="Gene3D" id="1.20.1250.20">
    <property type="entry name" value="MFS general substrate transporter like domains"/>
    <property type="match status" value="1"/>
</dbReference>
<dbReference type="PANTHER" id="PTHR43266:SF10">
    <property type="entry name" value="BACILYSIN EXPORTER BACE-RELATED"/>
    <property type="match status" value="1"/>
</dbReference>
<keyword evidence="2" id="KW-0813">Transport</keyword>
<dbReference type="CDD" id="cd06173">
    <property type="entry name" value="MFS_MefA_like"/>
    <property type="match status" value="1"/>
</dbReference>
<feature type="domain" description="Major facilitator superfamily (MFS) profile" evidence="8">
    <location>
        <begin position="1"/>
        <end position="148"/>
    </location>
</feature>
<feature type="transmembrane region" description="Helical" evidence="7">
    <location>
        <begin position="124"/>
        <end position="144"/>
    </location>
</feature>
<comment type="caution">
    <text evidence="9">The sequence shown here is derived from an EMBL/GenBank/DDBJ whole genome shotgun (WGS) entry which is preliminary data.</text>
</comment>
<feature type="transmembrane region" description="Helical" evidence="7">
    <location>
        <begin position="301"/>
        <end position="320"/>
    </location>
</feature>
<keyword evidence="5 7" id="KW-1133">Transmembrane helix</keyword>
<dbReference type="SUPFAM" id="SSF103473">
    <property type="entry name" value="MFS general substrate transporter"/>
    <property type="match status" value="1"/>
</dbReference>
<protein>
    <submittedName>
        <fullName evidence="9">MFS transporter</fullName>
    </submittedName>
</protein>
<reference evidence="9" key="1">
    <citation type="submission" date="2021-03" db="EMBL/GenBank/DDBJ databases">
        <title>Antimicrobial resistance genes in bacteria isolated from Japanese honey, and their potential for conferring macrolide and lincosamide resistance in the American foulbrood pathogen Paenibacillus larvae.</title>
        <authorList>
            <person name="Okamoto M."/>
            <person name="Kumagai M."/>
            <person name="Kanamori H."/>
            <person name="Takamatsu D."/>
        </authorList>
    </citation>
    <scope>NUCLEOTIDE SEQUENCE</scope>
    <source>
        <strain evidence="9">J43TS3</strain>
    </source>
</reference>
<feature type="transmembrane region" description="Helical" evidence="7">
    <location>
        <begin position="249"/>
        <end position="281"/>
    </location>
</feature>
<dbReference type="PANTHER" id="PTHR43266">
    <property type="entry name" value="MACROLIDE-EFFLUX PROTEIN"/>
    <property type="match status" value="1"/>
</dbReference>
<dbReference type="AlphaFoldDB" id="A0A919X6N5"/>
<dbReference type="InterPro" id="IPR011701">
    <property type="entry name" value="MFS"/>
</dbReference>
<keyword evidence="10" id="KW-1185">Reference proteome</keyword>
<gene>
    <name evidence="9" type="ORF">J43TS3_04640</name>
</gene>
<dbReference type="Pfam" id="PF07690">
    <property type="entry name" value="MFS_1"/>
    <property type="match status" value="1"/>
</dbReference>
<keyword evidence="4 7" id="KW-0812">Transmembrane</keyword>